<protein>
    <submittedName>
        <fullName evidence="23">Uncharacterized protein</fullName>
    </submittedName>
</protein>
<dbReference type="GO" id="GO:0098794">
    <property type="term" value="C:postsynapse"/>
    <property type="evidence" value="ECO:0007669"/>
    <property type="project" value="TreeGrafter"/>
</dbReference>
<evidence type="ECO:0000256" key="6">
    <source>
        <dbReference type="ARBA" id="ARBA00022568"/>
    </source>
</evidence>
<dbReference type="Gene3D" id="1.20.1420.30">
    <property type="entry name" value="NCX, central ion-binding region"/>
    <property type="match status" value="1"/>
</dbReference>
<feature type="domain" description="Calx-beta" evidence="22">
    <location>
        <begin position="74"/>
        <end position="167"/>
    </location>
</feature>
<keyword evidence="8" id="KW-0479">Metal-binding</keyword>
<feature type="transmembrane region" description="Helical" evidence="20">
    <location>
        <begin position="21"/>
        <end position="40"/>
    </location>
</feature>
<sequence length="432" mass="47334">MLGDEEYVPFLNLFNESTVEVWEGLVTVLLFPLLVISAYLTEKRGCPCLNQTKTKTLNQNGNQIIDEPSLQQSEPGMITFGERFIFVQENSNLIINVHRINGHDGDVSVRCRSLQQTAESGTDFLGGEQILSFHDQVGKISVPIQIMMTERNFNRVFEIELSEPGGGATIGPIPRMAVSIKHDDAFTELMKNRIPTSTYLREFRMHNQSLFSRIRDAVIVNDGDAKNATAFDWCIHVFAVVWKILFALVPPAGLLGGWPHFTIALVMIGALTAIIGDMAVIFGCLVGLKDGITAIVLVALGTSLPDLFVSRVAAVQSRTADNAIGNIMGSNSVNVSLGLGLPWLIGAIYHAVKGDKFVVRAGSLSFGVVIFTICAILTITLLVSRRKLNIFGRAELGGPTVTKYISCSILFFLWIIFILLSSFQAYGYIPGF</sequence>
<dbReference type="Gene3D" id="2.60.40.2030">
    <property type="match status" value="1"/>
</dbReference>
<evidence type="ECO:0000256" key="19">
    <source>
        <dbReference type="ARBA" id="ARBA00033667"/>
    </source>
</evidence>
<reference evidence="23" key="1">
    <citation type="submission" date="2023-07" db="EMBL/GenBank/DDBJ databases">
        <title>Chromosome-level genome assembly of Artemia franciscana.</title>
        <authorList>
            <person name="Jo E."/>
        </authorList>
    </citation>
    <scope>NUCLEOTIDE SEQUENCE</scope>
    <source>
        <tissue evidence="23">Whole body</tissue>
    </source>
</reference>
<gene>
    <name evidence="23" type="ORF">QYM36_005148</name>
</gene>
<dbReference type="GO" id="GO:0005432">
    <property type="term" value="F:calcium:sodium antiporter activity"/>
    <property type="evidence" value="ECO:0007669"/>
    <property type="project" value="InterPro"/>
</dbReference>
<dbReference type="GO" id="GO:0030424">
    <property type="term" value="C:axon"/>
    <property type="evidence" value="ECO:0007669"/>
    <property type="project" value="TreeGrafter"/>
</dbReference>
<evidence type="ECO:0000259" key="22">
    <source>
        <dbReference type="Pfam" id="PF03160"/>
    </source>
</evidence>
<keyword evidence="17" id="KW-0325">Glycoprotein</keyword>
<evidence type="ECO:0000256" key="11">
    <source>
        <dbReference type="ARBA" id="ARBA00022837"/>
    </source>
</evidence>
<dbReference type="SUPFAM" id="SSF141072">
    <property type="entry name" value="CalX-like"/>
    <property type="match status" value="1"/>
</dbReference>
<evidence type="ECO:0000256" key="4">
    <source>
        <dbReference type="ARBA" id="ARBA00022449"/>
    </source>
</evidence>
<feature type="transmembrane region" description="Helical" evidence="20">
    <location>
        <begin position="404"/>
        <end position="429"/>
    </location>
</feature>
<proteinExistence type="inferred from homology"/>
<dbReference type="Pfam" id="PF03160">
    <property type="entry name" value="Calx-beta"/>
    <property type="match status" value="1"/>
</dbReference>
<evidence type="ECO:0000256" key="5">
    <source>
        <dbReference type="ARBA" id="ARBA00022475"/>
    </source>
</evidence>
<evidence type="ECO:0000256" key="2">
    <source>
        <dbReference type="ARBA" id="ARBA00007489"/>
    </source>
</evidence>
<keyword evidence="5" id="KW-1003">Cell membrane</keyword>
<evidence type="ECO:0000256" key="8">
    <source>
        <dbReference type="ARBA" id="ARBA00022723"/>
    </source>
</evidence>
<feature type="transmembrane region" description="Helical" evidence="20">
    <location>
        <begin position="335"/>
        <end position="352"/>
    </location>
</feature>
<keyword evidence="9" id="KW-0732">Signal</keyword>
<keyword evidence="24" id="KW-1185">Reference proteome</keyword>
<evidence type="ECO:0000256" key="3">
    <source>
        <dbReference type="ARBA" id="ARBA00022448"/>
    </source>
</evidence>
<dbReference type="InterPro" id="IPR004836">
    <property type="entry name" value="Na_Ca_Ex"/>
</dbReference>
<dbReference type="InterPro" id="IPR051171">
    <property type="entry name" value="CaCA"/>
</dbReference>
<evidence type="ECO:0000256" key="20">
    <source>
        <dbReference type="SAM" id="Phobius"/>
    </source>
</evidence>
<keyword evidence="11" id="KW-0106">Calcium</keyword>
<keyword evidence="4" id="KW-0050">Antiport</keyword>
<dbReference type="AlphaFoldDB" id="A0AA88L7A7"/>
<keyword evidence="14" id="KW-0915">Sodium</keyword>
<feature type="transmembrane region" description="Helical" evidence="20">
    <location>
        <begin position="230"/>
        <end position="249"/>
    </location>
</feature>
<dbReference type="PANTHER" id="PTHR11878:SF76">
    <property type="entry name" value="CALX-BETA DOMAIN-CONTAINING PROTEIN"/>
    <property type="match status" value="1"/>
</dbReference>
<dbReference type="Pfam" id="PF01699">
    <property type="entry name" value="Na_Ca_ex"/>
    <property type="match status" value="1"/>
</dbReference>
<keyword evidence="18" id="KW-0739">Sodium transport</keyword>
<keyword evidence="16 20" id="KW-0472">Membrane</keyword>
<dbReference type="GO" id="GO:0042383">
    <property type="term" value="C:sarcolemma"/>
    <property type="evidence" value="ECO:0007669"/>
    <property type="project" value="TreeGrafter"/>
</dbReference>
<comment type="catalytic activity">
    <reaction evidence="19">
        <text>Ca(2+)(in) + 3 Na(+)(out) = Ca(2+)(out) + 3 Na(+)(in)</text>
        <dbReference type="Rhea" id="RHEA:69955"/>
        <dbReference type="ChEBI" id="CHEBI:29101"/>
        <dbReference type="ChEBI" id="CHEBI:29108"/>
    </reaction>
</comment>
<evidence type="ECO:0000256" key="1">
    <source>
        <dbReference type="ARBA" id="ARBA00004651"/>
    </source>
</evidence>
<feature type="transmembrane region" description="Helical" evidence="20">
    <location>
        <begin position="261"/>
        <end position="288"/>
    </location>
</feature>
<keyword evidence="6" id="KW-0109">Calcium transport</keyword>
<dbReference type="InterPro" id="IPR044880">
    <property type="entry name" value="NCX_ion-bd_dom_sf"/>
</dbReference>
<dbReference type="EMBL" id="JAVRJZ010000008">
    <property type="protein sequence ID" value="KAK2719577.1"/>
    <property type="molecule type" value="Genomic_DNA"/>
</dbReference>
<evidence type="ECO:0000256" key="16">
    <source>
        <dbReference type="ARBA" id="ARBA00023136"/>
    </source>
</evidence>
<evidence type="ECO:0000256" key="15">
    <source>
        <dbReference type="ARBA" id="ARBA00023065"/>
    </source>
</evidence>
<dbReference type="InterPro" id="IPR003644">
    <property type="entry name" value="Calx_beta"/>
</dbReference>
<dbReference type="InterPro" id="IPR004837">
    <property type="entry name" value="NaCa_Exmemb"/>
</dbReference>
<comment type="caution">
    <text evidence="23">The sequence shown here is derived from an EMBL/GenBank/DDBJ whole genome shotgun (WGS) entry which is preliminary data.</text>
</comment>
<organism evidence="23 24">
    <name type="scientific">Artemia franciscana</name>
    <name type="common">Brine shrimp</name>
    <name type="synonym">Artemia sanfranciscana</name>
    <dbReference type="NCBI Taxonomy" id="6661"/>
    <lineage>
        <taxon>Eukaryota</taxon>
        <taxon>Metazoa</taxon>
        <taxon>Ecdysozoa</taxon>
        <taxon>Arthropoda</taxon>
        <taxon>Crustacea</taxon>
        <taxon>Branchiopoda</taxon>
        <taxon>Anostraca</taxon>
        <taxon>Artemiidae</taxon>
        <taxon>Artemia</taxon>
    </lineage>
</organism>
<evidence type="ECO:0000256" key="17">
    <source>
        <dbReference type="ARBA" id="ARBA00023180"/>
    </source>
</evidence>
<keyword evidence="12" id="KW-0112">Calmodulin-binding</keyword>
<comment type="subcellular location">
    <subcellularLocation>
        <location evidence="1">Cell membrane</location>
        <topology evidence="1">Multi-pass membrane protein</topology>
    </subcellularLocation>
</comment>
<accession>A0AA88L7A7</accession>
<keyword evidence="7 20" id="KW-0812">Transmembrane</keyword>
<dbReference type="Proteomes" id="UP001187531">
    <property type="component" value="Unassembled WGS sequence"/>
</dbReference>
<evidence type="ECO:0000313" key="23">
    <source>
        <dbReference type="EMBL" id="KAK2719577.1"/>
    </source>
</evidence>
<dbReference type="InterPro" id="IPR038081">
    <property type="entry name" value="CalX-like_sf"/>
</dbReference>
<evidence type="ECO:0000256" key="10">
    <source>
        <dbReference type="ARBA" id="ARBA00022737"/>
    </source>
</evidence>
<evidence type="ECO:0000259" key="21">
    <source>
        <dbReference type="Pfam" id="PF01699"/>
    </source>
</evidence>
<keyword evidence="10" id="KW-0677">Repeat</keyword>
<keyword evidence="13 20" id="KW-1133">Transmembrane helix</keyword>
<comment type="similarity">
    <text evidence="2">Belongs to the Ca(2+):cation antiporter (CaCA) (TC 2.A.19) family. SLC8 subfamily.</text>
</comment>
<evidence type="ECO:0000256" key="18">
    <source>
        <dbReference type="ARBA" id="ARBA00023201"/>
    </source>
</evidence>
<dbReference type="GO" id="GO:0046872">
    <property type="term" value="F:metal ion binding"/>
    <property type="evidence" value="ECO:0007669"/>
    <property type="project" value="UniProtKB-KW"/>
</dbReference>
<evidence type="ECO:0000256" key="12">
    <source>
        <dbReference type="ARBA" id="ARBA00022860"/>
    </source>
</evidence>
<keyword evidence="3" id="KW-0813">Transport</keyword>
<evidence type="ECO:0000256" key="13">
    <source>
        <dbReference type="ARBA" id="ARBA00022989"/>
    </source>
</evidence>
<feature type="transmembrane region" description="Helical" evidence="20">
    <location>
        <begin position="364"/>
        <end position="383"/>
    </location>
</feature>
<dbReference type="PANTHER" id="PTHR11878">
    <property type="entry name" value="SODIUM/CALCIUM EXCHANGER"/>
    <property type="match status" value="1"/>
</dbReference>
<feature type="domain" description="Sodium/calcium exchanger membrane region" evidence="21">
    <location>
        <begin position="261"/>
        <end position="422"/>
    </location>
</feature>
<dbReference type="GO" id="GO:0005516">
    <property type="term" value="F:calmodulin binding"/>
    <property type="evidence" value="ECO:0007669"/>
    <property type="project" value="UniProtKB-KW"/>
</dbReference>
<keyword evidence="15" id="KW-0406">Ion transport</keyword>
<dbReference type="GO" id="GO:0007154">
    <property type="term" value="P:cell communication"/>
    <property type="evidence" value="ECO:0007669"/>
    <property type="project" value="InterPro"/>
</dbReference>
<name>A0AA88L7A7_ARTSF</name>
<dbReference type="GO" id="GO:0098703">
    <property type="term" value="P:calcium ion import across plasma membrane"/>
    <property type="evidence" value="ECO:0007669"/>
    <property type="project" value="TreeGrafter"/>
</dbReference>
<evidence type="ECO:0000256" key="14">
    <source>
        <dbReference type="ARBA" id="ARBA00023053"/>
    </source>
</evidence>
<evidence type="ECO:0000256" key="9">
    <source>
        <dbReference type="ARBA" id="ARBA00022729"/>
    </source>
</evidence>
<evidence type="ECO:0000313" key="24">
    <source>
        <dbReference type="Proteomes" id="UP001187531"/>
    </source>
</evidence>
<dbReference type="PRINTS" id="PR01259">
    <property type="entry name" value="NACAEXCHNGR"/>
</dbReference>
<evidence type="ECO:0000256" key="7">
    <source>
        <dbReference type="ARBA" id="ARBA00022692"/>
    </source>
</evidence>